<dbReference type="AlphaFoldDB" id="A0AAD5IXN4"/>
<gene>
    <name evidence="1" type="ORF">LWI28_006028</name>
</gene>
<reference evidence="1" key="1">
    <citation type="journal article" date="2022" name="Plant J.">
        <title>Strategies of tolerance reflected in two North American maple genomes.</title>
        <authorList>
            <person name="McEvoy S.L."/>
            <person name="Sezen U.U."/>
            <person name="Trouern-Trend A."/>
            <person name="McMahon S.M."/>
            <person name="Schaberg P.G."/>
            <person name="Yang J."/>
            <person name="Wegrzyn J.L."/>
            <person name="Swenson N.G."/>
        </authorList>
    </citation>
    <scope>NUCLEOTIDE SEQUENCE</scope>
    <source>
        <strain evidence="1">91603</strain>
    </source>
</reference>
<dbReference type="EMBL" id="JAJSOW010000101">
    <property type="protein sequence ID" value="KAI9180556.1"/>
    <property type="molecule type" value="Genomic_DNA"/>
</dbReference>
<evidence type="ECO:0000313" key="2">
    <source>
        <dbReference type="Proteomes" id="UP001064489"/>
    </source>
</evidence>
<protein>
    <submittedName>
        <fullName evidence="1">Uncharacterized protein</fullName>
    </submittedName>
</protein>
<reference evidence="1" key="2">
    <citation type="submission" date="2023-02" db="EMBL/GenBank/DDBJ databases">
        <authorList>
            <person name="Swenson N.G."/>
            <person name="Wegrzyn J.L."/>
            <person name="Mcevoy S.L."/>
        </authorList>
    </citation>
    <scope>NUCLEOTIDE SEQUENCE</scope>
    <source>
        <strain evidence="1">91603</strain>
        <tissue evidence="1">Leaf</tissue>
    </source>
</reference>
<sequence length="171" mass="19105">MLMKSNLEISEGGGWFASGDGMALCYKQRRRGCSLPKKAMVTPSQITKPSRETVMEMSSEKMRWKATIPPSNRLRRRFHHQILLHYRKLPVRLPRSPLYHRDVSVGGVNGRYDGNSRATTLREACSTGSIAEIPPHKSPLKTPMPMSLPATLMATPPSMVIGKQKLNKAHA</sequence>
<evidence type="ECO:0000313" key="1">
    <source>
        <dbReference type="EMBL" id="KAI9180556.1"/>
    </source>
</evidence>
<keyword evidence="2" id="KW-1185">Reference proteome</keyword>
<comment type="caution">
    <text evidence="1">The sequence shown here is derived from an EMBL/GenBank/DDBJ whole genome shotgun (WGS) entry which is preliminary data.</text>
</comment>
<accession>A0AAD5IXN4</accession>
<dbReference type="Proteomes" id="UP001064489">
    <property type="component" value="Chromosome 4"/>
</dbReference>
<organism evidence="1 2">
    <name type="scientific">Acer negundo</name>
    <name type="common">Box elder</name>
    <dbReference type="NCBI Taxonomy" id="4023"/>
    <lineage>
        <taxon>Eukaryota</taxon>
        <taxon>Viridiplantae</taxon>
        <taxon>Streptophyta</taxon>
        <taxon>Embryophyta</taxon>
        <taxon>Tracheophyta</taxon>
        <taxon>Spermatophyta</taxon>
        <taxon>Magnoliopsida</taxon>
        <taxon>eudicotyledons</taxon>
        <taxon>Gunneridae</taxon>
        <taxon>Pentapetalae</taxon>
        <taxon>rosids</taxon>
        <taxon>malvids</taxon>
        <taxon>Sapindales</taxon>
        <taxon>Sapindaceae</taxon>
        <taxon>Hippocastanoideae</taxon>
        <taxon>Acereae</taxon>
        <taxon>Acer</taxon>
    </lineage>
</organism>
<proteinExistence type="predicted"/>
<name>A0AAD5IXN4_ACENE</name>